<evidence type="ECO:0000259" key="6">
    <source>
        <dbReference type="SMART" id="SM00385"/>
    </source>
</evidence>
<proteinExistence type="inferred from homology"/>
<dbReference type="FunFam" id="1.10.472.10:FF:000034">
    <property type="entry name" value="D2/4-type cyclin"/>
    <property type="match status" value="1"/>
</dbReference>
<evidence type="ECO:0000256" key="1">
    <source>
        <dbReference type="ARBA" id="ARBA00009065"/>
    </source>
</evidence>
<keyword evidence="2" id="KW-0132">Cell division</keyword>
<dbReference type="Gene3D" id="1.10.472.10">
    <property type="entry name" value="Cyclin-like"/>
    <property type="match status" value="2"/>
</dbReference>
<dbReference type="GO" id="GO:0005737">
    <property type="term" value="C:cytoplasm"/>
    <property type="evidence" value="ECO:0000318"/>
    <property type="project" value="GO_Central"/>
</dbReference>
<dbReference type="PROSITE" id="PS00292">
    <property type="entry name" value="CYCLINS"/>
    <property type="match status" value="1"/>
</dbReference>
<dbReference type="InterPro" id="IPR004367">
    <property type="entry name" value="Cyclin_C-dom"/>
</dbReference>
<dbReference type="Pfam" id="PF00134">
    <property type="entry name" value="Cyclin_N"/>
    <property type="match status" value="1"/>
</dbReference>
<feature type="domain" description="Cyclin C-terminal" evidence="7">
    <location>
        <begin position="189"/>
        <end position="294"/>
    </location>
</feature>
<sequence length="330" mass="37227">MAPSLDCLSSSLLCAEDNDSIFYDYDDHRNHQNVDQSQRVNFLETEDSVLDCSDERLDLLVEKECEQFVGFFDYLDYIKNGKLDIAARQEAVDWITKVHAYFNFGPLTAYLSVNYLDRFLAVYELPAKEWMMQLLAVACLSLAAKMEETETPLIQDLQVGGSRFVFEATSIKKMELLVLTTLKWRVQAVTPFSFIHDFLVKVNHGQPVSKSWILSSTQLILSLFRGVEFLEFRPSEIAAAVAIHVVGSTQISLLAQHVTKERVLKCMELLKELNGDCTMSLRSGTLTSMPKSPTGVLEAACNSNRTGESVVGSCPNSFKRRRLNIQQQTL</sequence>
<accession>A0A251SDT1</accession>
<dbReference type="SUPFAM" id="SSF47954">
    <property type="entry name" value="Cyclin-like"/>
    <property type="match status" value="2"/>
</dbReference>
<evidence type="ECO:0000256" key="2">
    <source>
        <dbReference type="ARBA" id="ARBA00022618"/>
    </source>
</evidence>
<keyword evidence="3 5" id="KW-0195">Cyclin</keyword>
<dbReference type="GO" id="GO:0000307">
    <property type="term" value="C:cyclin-dependent protein kinase holoenzyme complex"/>
    <property type="evidence" value="ECO:0000318"/>
    <property type="project" value="GO_Central"/>
</dbReference>
<name>A0A251SDT1_HELAN</name>
<evidence type="ECO:0000256" key="5">
    <source>
        <dbReference type="RuleBase" id="RU000383"/>
    </source>
</evidence>
<dbReference type="InterPro" id="IPR006671">
    <property type="entry name" value="Cyclin_N"/>
</dbReference>
<reference evidence="8" key="3">
    <citation type="submission" date="2020-06" db="EMBL/GenBank/DDBJ databases">
        <title>Helianthus annuus Genome sequencing and assembly Release 2.</title>
        <authorList>
            <person name="Gouzy J."/>
            <person name="Langlade N."/>
            <person name="Munos S."/>
        </authorList>
    </citation>
    <scope>NUCLEOTIDE SEQUENCE</scope>
    <source>
        <tissue evidence="8">Leaves</tissue>
    </source>
</reference>
<dbReference type="STRING" id="4232.A0A251SDT1"/>
<dbReference type="InParanoid" id="A0A251SDT1"/>
<dbReference type="EMBL" id="MNCJ02000330">
    <property type="protein sequence ID" value="KAF5765640.1"/>
    <property type="molecule type" value="Genomic_DNA"/>
</dbReference>
<dbReference type="EMBL" id="CM007904">
    <property type="protein sequence ID" value="OTF95590.1"/>
    <property type="molecule type" value="Genomic_DNA"/>
</dbReference>
<dbReference type="GO" id="GO:0005634">
    <property type="term" value="C:nucleus"/>
    <property type="evidence" value="ECO:0000318"/>
    <property type="project" value="GO_Central"/>
</dbReference>
<dbReference type="OMA" id="VCLSMNY"/>
<organism evidence="9 10">
    <name type="scientific">Helianthus annuus</name>
    <name type="common">Common sunflower</name>
    <dbReference type="NCBI Taxonomy" id="4232"/>
    <lineage>
        <taxon>Eukaryota</taxon>
        <taxon>Viridiplantae</taxon>
        <taxon>Streptophyta</taxon>
        <taxon>Embryophyta</taxon>
        <taxon>Tracheophyta</taxon>
        <taxon>Spermatophyta</taxon>
        <taxon>Magnoliopsida</taxon>
        <taxon>eudicotyledons</taxon>
        <taxon>Gunneridae</taxon>
        <taxon>Pentapetalae</taxon>
        <taxon>asterids</taxon>
        <taxon>campanulids</taxon>
        <taxon>Asterales</taxon>
        <taxon>Asteraceae</taxon>
        <taxon>Asteroideae</taxon>
        <taxon>Heliantheae alliance</taxon>
        <taxon>Heliantheae</taxon>
        <taxon>Helianthus</taxon>
    </lineage>
</organism>
<evidence type="ECO:0000256" key="4">
    <source>
        <dbReference type="ARBA" id="ARBA00023306"/>
    </source>
</evidence>
<evidence type="ECO:0000259" key="7">
    <source>
        <dbReference type="SMART" id="SM01332"/>
    </source>
</evidence>
<keyword evidence="4" id="KW-0131">Cell cycle</keyword>
<dbReference type="InterPro" id="IPR036915">
    <property type="entry name" value="Cyclin-like_sf"/>
</dbReference>
<dbReference type="GO" id="GO:0000082">
    <property type="term" value="P:G1/S transition of mitotic cell cycle"/>
    <property type="evidence" value="ECO:0000318"/>
    <property type="project" value="GO_Central"/>
</dbReference>
<dbReference type="InterPro" id="IPR039361">
    <property type="entry name" value="Cyclin"/>
</dbReference>
<dbReference type="AlphaFoldDB" id="A0A251SDT1"/>
<evidence type="ECO:0000313" key="10">
    <source>
        <dbReference type="Proteomes" id="UP000215914"/>
    </source>
</evidence>
<feature type="domain" description="Cyclin-like" evidence="6">
    <location>
        <begin position="93"/>
        <end position="180"/>
    </location>
</feature>
<comment type="similarity">
    <text evidence="1">Belongs to the cyclin family. Cyclin D subfamily.</text>
</comment>
<protein>
    <submittedName>
        <fullName evidence="8 9">Cyclin</fullName>
    </submittedName>
</protein>
<evidence type="ECO:0000313" key="8">
    <source>
        <dbReference type="EMBL" id="KAF5765640.1"/>
    </source>
</evidence>
<dbReference type="PANTHER" id="PTHR10177">
    <property type="entry name" value="CYCLINS"/>
    <property type="match status" value="1"/>
</dbReference>
<reference evidence="8 10" key="1">
    <citation type="journal article" date="2017" name="Nature">
        <title>The sunflower genome provides insights into oil metabolism, flowering and Asterid evolution.</title>
        <authorList>
            <person name="Badouin H."/>
            <person name="Gouzy J."/>
            <person name="Grassa C.J."/>
            <person name="Murat F."/>
            <person name="Staton S.E."/>
            <person name="Cottret L."/>
            <person name="Lelandais-Briere C."/>
            <person name="Owens G.L."/>
            <person name="Carrere S."/>
            <person name="Mayjonade B."/>
            <person name="Legrand L."/>
            <person name="Gill N."/>
            <person name="Kane N.C."/>
            <person name="Bowers J.E."/>
            <person name="Hubner S."/>
            <person name="Bellec A."/>
            <person name="Berard A."/>
            <person name="Berges H."/>
            <person name="Blanchet N."/>
            <person name="Boniface M.C."/>
            <person name="Brunel D."/>
            <person name="Catrice O."/>
            <person name="Chaidir N."/>
            <person name="Claudel C."/>
            <person name="Donnadieu C."/>
            <person name="Faraut T."/>
            <person name="Fievet G."/>
            <person name="Helmstetter N."/>
            <person name="King M."/>
            <person name="Knapp S.J."/>
            <person name="Lai Z."/>
            <person name="Le Paslier M.C."/>
            <person name="Lippi Y."/>
            <person name="Lorenzon L."/>
            <person name="Mandel J.R."/>
            <person name="Marage G."/>
            <person name="Marchand G."/>
            <person name="Marquand E."/>
            <person name="Bret-Mestries E."/>
            <person name="Morien E."/>
            <person name="Nambeesan S."/>
            <person name="Nguyen T."/>
            <person name="Pegot-Espagnet P."/>
            <person name="Pouilly N."/>
            <person name="Raftis F."/>
            <person name="Sallet E."/>
            <person name="Schiex T."/>
            <person name="Thomas J."/>
            <person name="Vandecasteele C."/>
            <person name="Vares D."/>
            <person name="Vear F."/>
            <person name="Vautrin S."/>
            <person name="Crespi M."/>
            <person name="Mangin B."/>
            <person name="Burke J.M."/>
            <person name="Salse J."/>
            <person name="Munos S."/>
            <person name="Vincourt P."/>
            <person name="Rieseberg L.H."/>
            <person name="Langlade N.B."/>
        </authorList>
    </citation>
    <scope>NUCLEOTIDE SEQUENCE [LARGE SCALE GENOMIC DNA]</scope>
    <source>
        <strain evidence="10">cv. SF193</strain>
        <tissue evidence="8">Leaves</tissue>
    </source>
</reference>
<dbReference type="CDD" id="cd20544">
    <property type="entry name" value="CYCLIN_AtCycD-like_rpt2"/>
    <property type="match status" value="1"/>
</dbReference>
<dbReference type="Gramene" id="mRNA:HanXRQr2_Chr15g0706151">
    <property type="protein sequence ID" value="mRNA:HanXRQr2_Chr15g0706151"/>
    <property type="gene ID" value="HanXRQr2_Chr15g0706151"/>
</dbReference>
<evidence type="ECO:0000256" key="3">
    <source>
        <dbReference type="ARBA" id="ARBA00023127"/>
    </source>
</evidence>
<dbReference type="SMART" id="SM00385">
    <property type="entry name" value="CYCLIN"/>
    <property type="match status" value="1"/>
</dbReference>
<keyword evidence="10" id="KW-1185">Reference proteome</keyword>
<dbReference type="FunCoup" id="A0A251SDT1">
    <property type="interactions" value="1021"/>
</dbReference>
<dbReference type="Proteomes" id="UP000215914">
    <property type="component" value="Chromosome 15"/>
</dbReference>
<dbReference type="SMART" id="SM01332">
    <property type="entry name" value="Cyclin_C"/>
    <property type="match status" value="1"/>
</dbReference>
<dbReference type="GO" id="GO:0016538">
    <property type="term" value="F:cyclin-dependent protein serine/threonine kinase regulator activity"/>
    <property type="evidence" value="ECO:0000318"/>
    <property type="project" value="GO_Central"/>
</dbReference>
<dbReference type="InterPro" id="IPR013763">
    <property type="entry name" value="Cyclin-like_dom"/>
</dbReference>
<dbReference type="GO" id="GO:0051301">
    <property type="term" value="P:cell division"/>
    <property type="evidence" value="ECO:0007669"/>
    <property type="project" value="UniProtKB-KW"/>
</dbReference>
<dbReference type="OrthoDB" id="5590282at2759"/>
<dbReference type="Pfam" id="PF02984">
    <property type="entry name" value="Cyclin_C"/>
    <property type="match status" value="1"/>
</dbReference>
<reference evidence="9" key="2">
    <citation type="submission" date="2017-02" db="EMBL/GenBank/DDBJ databases">
        <title>Sunflower complete genome.</title>
        <authorList>
            <person name="Langlade N."/>
            <person name="Munos S."/>
        </authorList>
    </citation>
    <scope>NUCLEOTIDE SEQUENCE [LARGE SCALE GENOMIC DNA]</scope>
    <source>
        <tissue evidence="9">Leaves</tissue>
    </source>
</reference>
<gene>
    <name evidence="9" type="ORF">HannXRQ_Chr15g0484791</name>
    <name evidence="8" type="ORF">HanXRQr2_Chr15g0706151</name>
</gene>
<dbReference type="InterPro" id="IPR048258">
    <property type="entry name" value="Cyclins_cyclin-box"/>
</dbReference>
<dbReference type="CDD" id="cd20543">
    <property type="entry name" value="CYCLIN_AtCycD-like_rpt1"/>
    <property type="match status" value="1"/>
</dbReference>
<evidence type="ECO:0000313" key="9">
    <source>
        <dbReference type="EMBL" id="OTF95590.1"/>
    </source>
</evidence>
<dbReference type="FunFam" id="1.10.472.10:FF:000040">
    <property type="entry name" value="D6-type cyclin"/>
    <property type="match status" value="1"/>
</dbReference>